<evidence type="ECO:0000256" key="4">
    <source>
        <dbReference type="SAM" id="Coils"/>
    </source>
</evidence>
<dbReference type="Proteomes" id="UP000008204">
    <property type="component" value="Chromosome"/>
</dbReference>
<dbReference type="InterPro" id="IPR004089">
    <property type="entry name" value="MCPsignal_dom"/>
</dbReference>
<dbReference type="GO" id="GO:0007165">
    <property type="term" value="P:signal transduction"/>
    <property type="evidence" value="ECO:0007669"/>
    <property type="project" value="UniProtKB-KW"/>
</dbReference>
<organism evidence="8 9">
    <name type="scientific">Rippkaea orientalis (strain PCC 8801 / RF-1)</name>
    <name type="common">Cyanothece sp. (strain PCC 8801)</name>
    <dbReference type="NCBI Taxonomy" id="41431"/>
    <lineage>
        <taxon>Bacteria</taxon>
        <taxon>Bacillati</taxon>
        <taxon>Cyanobacteriota</taxon>
        <taxon>Cyanophyceae</taxon>
        <taxon>Oscillatoriophycideae</taxon>
        <taxon>Chroococcales</taxon>
        <taxon>Aphanothecaceae</taxon>
        <taxon>Rippkaea</taxon>
        <taxon>Rippkaea orientalis</taxon>
    </lineage>
</organism>
<dbReference type="PANTHER" id="PTHR32089">
    <property type="entry name" value="METHYL-ACCEPTING CHEMOTAXIS PROTEIN MCPB"/>
    <property type="match status" value="1"/>
</dbReference>
<dbReference type="Pfam" id="PF01590">
    <property type="entry name" value="GAF"/>
    <property type="match status" value="7"/>
</dbReference>
<dbReference type="InterPro" id="IPR003018">
    <property type="entry name" value="GAF"/>
</dbReference>
<feature type="domain" description="Phytochrome chromophore attachment site" evidence="5">
    <location>
        <begin position="882"/>
        <end position="1048"/>
    </location>
</feature>
<sequence>MTLDQQTQPTAVNIWDKSQAGEKHPELEEITKAVTAIQSQLAEEGKLEDPLLKQQLETLEKFAKQLPELSLKLFKIERDRIVRMCQNIREAKNIEELFCNTVTTIRQDLPATRVLIYRFDNQTNGKVIAESVVSGWTPAMNEPLPVCVFGAHQAKDYVEDPHGVIISNIEAQQLTPYQRQLLDKFQVKSSIAQPILLEGEIWGLLVVQHCEQAYQWQETDISLIHHITIELTLALQPKELRRQLEQQLEREKLLDKIVQKIQQSQDIDEIFKTTTNEIRYLLKADRAVIYQFNSDWTGQPVAESVGSGWNSLFIEQTNDPILQSNRTNSDRCILRKWAQGDIVGTDTYFQSTAGGKYNRGQKVSVVNDVYAANFPNCYIESLEKYQATAYIIVPIFQNQKLWGLLGCYNNTGLRNWQDLETKLMIEMGNQLAVAIKQAQYVEDLKRQSQEQAEAAEREKTKATIIKKIRQSHEIENIFKTTVQEVRQMLKADRAVIYEFNSDWTGQAVAEAVGSGWISLLVEQTNEEVLQSDRTSNERCILRKWYHGDLVEIDTFFQQTQGGRFRYPNQQKFTAINDIYATDFPSCYIESLEKYQAKAYIIVPIFKDEQLWGLLGCYQNTGTRNWQESEIQLMLDISDQLGIAIKQAHYVEELKRQSEEQAEATKRERTKATIIKKIRHSQDMDTIFKVAVQEIRKVLKADRTLIYQFNTDWTGSVVAESVGSGWVSLLVEQTNDRILSGDRVATERCILRKWSQGDLLEPDTYFESTGGGKYSQGETVTAVNDVYAMDFPECYIESLEKYQAKAYIIVPIFQGRKLWGLMGCYQNSGPRTWQNPEIDLLQQISSPLGMAIQQGEFVAQLQYQAQQAGATNKIINQIRKSLDLSEVFRITTQEIRNLLQADRTVVYRFNADWSGEVIAESVNPQWVSVMELQQMDQQLYRTITTNDERCTLKKLSSTDPTFDIDTYLQETKGGSYTKGKKITIVNDIYKAGFSPCYIEFLEKYQAKAYIIIPIFRNEDFWGLLAVYHNSNPRKWQDWEVELMLKIAPQLSIAVQQAQYIQQLQDQSQELETVANRERGLARLAEKLQRTRSLETILQLATRESRKLLGVERIGITRFNRDGQSQFVAESAVGGSMKSLVGNTFTEDSFLLEMSNDIEPHKKCVVIDDVYQGEFEDSYLEQLEQFEIKAYITAPIFVGQKLWGLIGAYQHSGARVWEKAEVNILKQIGQQIGSVLQEIAYLKQVRSQSENLAKAAERETNFIRLLAKINQKIIEQSQEQLKLDSLFRTSSQELRKILKADRVAVLQFNIDWSGEFIAEDVGSGYLKLVGTEQAYLRDPDIQENRGGRYRKNDNLVVEDIEKADLSAFEREFLEELGAKACLVTPIFKGEQLWGLLATYQNDRTRAWEEGEINLLVQASVQLGVAIQQREYLKKVEDQSQQLAETVKREKGAKEELQKRVIDLLSSVQPAATGNLTVRAPVTNDAVGTIADAYNCTIDALREIVTQVQKAAKQVVETTGDSTTAIEGLATQAQQQFEELNQALAKIQEMVKATESTTENAQQVGMAVEKANQTLQVGDRAMNKTVDSILGIRQTVAETSKRVQRLRESSQKISKVVSLISDFAKQTNLLALNAALEATRAGEYGKGFAVVADEVRNLSHQSAEATTEIEKLVLEIQNETQEVAAAMDTGIDQVAEGTNLVNETRENLNELVTATVHITQLVNGITQATNLQTQQAEAVTEVMTEVAAIANDTSADSLKISASFKELLAMAQELQASAGQFKVN</sequence>
<dbReference type="GO" id="GO:0004888">
    <property type="term" value="F:transmembrane signaling receptor activity"/>
    <property type="evidence" value="ECO:0007669"/>
    <property type="project" value="InterPro"/>
</dbReference>
<dbReference type="PANTHER" id="PTHR32089:SF114">
    <property type="entry name" value="METHYL-ACCEPTING CHEMOTAXIS PROTEIN MCPB"/>
    <property type="match status" value="1"/>
</dbReference>
<dbReference type="Gene3D" id="3.30.450.40">
    <property type="match status" value="7"/>
</dbReference>
<dbReference type="CDD" id="cd11386">
    <property type="entry name" value="MCP_signal"/>
    <property type="match status" value="1"/>
</dbReference>
<evidence type="ECO:0000256" key="2">
    <source>
        <dbReference type="ARBA" id="ARBA00029447"/>
    </source>
</evidence>
<dbReference type="InterPro" id="IPR029016">
    <property type="entry name" value="GAF-like_dom_sf"/>
</dbReference>
<feature type="domain" description="Phytochrome chromophore attachment site" evidence="5">
    <location>
        <begin position="93"/>
        <end position="230"/>
    </location>
</feature>
<dbReference type="HOGENOM" id="CLU_000445_50_0_3"/>
<dbReference type="PRINTS" id="PR00260">
    <property type="entry name" value="CHEMTRNSDUCR"/>
</dbReference>
<dbReference type="GO" id="GO:0016020">
    <property type="term" value="C:membrane"/>
    <property type="evidence" value="ECO:0007669"/>
    <property type="project" value="InterPro"/>
</dbReference>
<keyword evidence="1 3" id="KW-0807">Transducer</keyword>
<evidence type="ECO:0000256" key="1">
    <source>
        <dbReference type="ARBA" id="ARBA00023224"/>
    </source>
</evidence>
<dbReference type="SMART" id="SM00065">
    <property type="entry name" value="GAF"/>
    <property type="match status" value="7"/>
</dbReference>
<comment type="similarity">
    <text evidence="2">Belongs to the methyl-accepting chemotaxis (MCP) protein family.</text>
</comment>
<accession>B7K5D0</accession>
<dbReference type="KEGG" id="cyp:PCC8801_4017"/>
<dbReference type="InterPro" id="IPR003660">
    <property type="entry name" value="HAMP_dom"/>
</dbReference>
<dbReference type="InterPro" id="IPR016132">
    <property type="entry name" value="Phyto_chromo_attachment"/>
</dbReference>
<feature type="coiled-coil region" evidence="4">
    <location>
        <begin position="438"/>
        <end position="465"/>
    </location>
</feature>
<dbReference type="OrthoDB" id="419276at2"/>
<feature type="coiled-coil region" evidence="4">
    <location>
        <begin position="1430"/>
        <end position="1457"/>
    </location>
</feature>
<dbReference type="PROSITE" id="PS50046">
    <property type="entry name" value="PHYTOCHROME_2"/>
    <property type="match status" value="7"/>
</dbReference>
<dbReference type="InterPro" id="IPR004090">
    <property type="entry name" value="Chemotax_Me-accpt_rcpt"/>
</dbReference>
<dbReference type="SUPFAM" id="SSF55781">
    <property type="entry name" value="GAF domain-like"/>
    <property type="match status" value="7"/>
</dbReference>
<dbReference type="STRING" id="41431.PCC8801_4017"/>
<dbReference type="PROSITE" id="PS50885">
    <property type="entry name" value="HAMP"/>
    <property type="match status" value="1"/>
</dbReference>
<feature type="domain" description="Phytochrome chromophore attachment site" evidence="5">
    <location>
        <begin position="1280"/>
        <end position="1419"/>
    </location>
</feature>
<evidence type="ECO:0000313" key="9">
    <source>
        <dbReference type="Proteomes" id="UP000008204"/>
    </source>
</evidence>
<dbReference type="SMART" id="SM00283">
    <property type="entry name" value="MA"/>
    <property type="match status" value="1"/>
</dbReference>
<evidence type="ECO:0000259" key="6">
    <source>
        <dbReference type="PROSITE" id="PS50111"/>
    </source>
</evidence>
<keyword evidence="9" id="KW-1185">Reference proteome</keyword>
<dbReference type="Gene3D" id="1.10.287.950">
    <property type="entry name" value="Methyl-accepting chemotaxis protein"/>
    <property type="match status" value="1"/>
</dbReference>
<feature type="coiled-coil region" evidence="4">
    <location>
        <begin position="1652"/>
        <end position="1686"/>
    </location>
</feature>
<dbReference type="SMART" id="SM00304">
    <property type="entry name" value="HAMP"/>
    <property type="match status" value="1"/>
</dbReference>
<feature type="domain" description="Phytochrome chromophore attachment site" evidence="5">
    <location>
        <begin position="1091"/>
        <end position="1229"/>
    </location>
</feature>
<feature type="domain" description="Phytochrome chromophore attachment site" evidence="5">
    <location>
        <begin position="473"/>
        <end position="639"/>
    </location>
</feature>
<proteinExistence type="inferred from homology"/>
<evidence type="ECO:0000313" key="8">
    <source>
        <dbReference type="EMBL" id="ACK67956.1"/>
    </source>
</evidence>
<feature type="coiled-coil region" evidence="4">
    <location>
        <begin position="1527"/>
        <end position="1554"/>
    </location>
</feature>
<feature type="domain" description="HAMP" evidence="7">
    <location>
        <begin position="1452"/>
        <end position="1503"/>
    </location>
</feature>
<evidence type="ECO:0000259" key="5">
    <source>
        <dbReference type="PROSITE" id="PS50046"/>
    </source>
</evidence>
<dbReference type="SUPFAM" id="SSF58104">
    <property type="entry name" value="Methyl-accepting chemotaxis protein (MCP) signaling domain"/>
    <property type="match status" value="1"/>
</dbReference>
<reference evidence="9" key="1">
    <citation type="journal article" date="2011" name="MBio">
        <title>Novel metabolic attributes of the genus Cyanothece, comprising a group of unicellular nitrogen-fixing Cyanobacteria.</title>
        <authorList>
            <person name="Bandyopadhyay A."/>
            <person name="Elvitigala T."/>
            <person name="Welsh E."/>
            <person name="Stockel J."/>
            <person name="Liberton M."/>
            <person name="Min H."/>
            <person name="Sherman L.A."/>
            <person name="Pakrasi H.B."/>
        </authorList>
    </citation>
    <scope>NUCLEOTIDE SEQUENCE [LARGE SCALE GENOMIC DNA]</scope>
    <source>
        <strain evidence="9">PCC 8801</strain>
    </source>
</reference>
<feature type="domain" description="Phytochrome chromophore attachment site" evidence="5">
    <location>
        <begin position="266"/>
        <end position="430"/>
    </location>
</feature>
<dbReference type="eggNOG" id="COG2203">
    <property type="taxonomic scope" value="Bacteria"/>
</dbReference>
<feature type="domain" description="Methyl-accepting transducer" evidence="6">
    <location>
        <begin position="1508"/>
        <end position="1744"/>
    </location>
</feature>
<feature type="domain" description="Phytochrome chromophore attachment site" evidence="5">
    <location>
        <begin position="682"/>
        <end position="846"/>
    </location>
</feature>
<evidence type="ECO:0000259" key="7">
    <source>
        <dbReference type="PROSITE" id="PS50885"/>
    </source>
</evidence>
<gene>
    <name evidence="8" type="ordered locus">PCC8801_4017</name>
</gene>
<dbReference type="PROSITE" id="PS50111">
    <property type="entry name" value="CHEMOTAXIS_TRANSDUC_2"/>
    <property type="match status" value="1"/>
</dbReference>
<dbReference type="EMBL" id="CP001287">
    <property type="protein sequence ID" value="ACK67956.1"/>
    <property type="molecule type" value="Genomic_DNA"/>
</dbReference>
<keyword evidence="4" id="KW-0175">Coiled coil</keyword>
<dbReference type="Pfam" id="PF00015">
    <property type="entry name" value="MCPsignal"/>
    <property type="match status" value="1"/>
</dbReference>
<dbReference type="GO" id="GO:0006935">
    <property type="term" value="P:chemotaxis"/>
    <property type="evidence" value="ECO:0007669"/>
    <property type="project" value="InterPro"/>
</dbReference>
<dbReference type="RefSeq" id="WP_012597210.1">
    <property type="nucleotide sequence ID" value="NC_011726.1"/>
</dbReference>
<name>B7K5D0_RIPO1</name>
<dbReference type="eggNOG" id="COG0840">
    <property type="taxonomic scope" value="Bacteria"/>
</dbReference>
<protein>
    <submittedName>
        <fullName evidence="8">Methyl-accepting chemotaxis sensory transducer with GAF sensor</fullName>
    </submittedName>
</protein>
<evidence type="ECO:0000256" key="3">
    <source>
        <dbReference type="PROSITE-ProRule" id="PRU00284"/>
    </source>
</evidence>